<dbReference type="EMBL" id="CAEZYK010000028">
    <property type="protein sequence ID" value="CAB4721552.1"/>
    <property type="molecule type" value="Genomic_DNA"/>
</dbReference>
<name>A0A6J6REN3_9ZZZZ</name>
<organism evidence="1">
    <name type="scientific">freshwater metagenome</name>
    <dbReference type="NCBI Taxonomy" id="449393"/>
    <lineage>
        <taxon>unclassified sequences</taxon>
        <taxon>metagenomes</taxon>
        <taxon>ecological metagenomes</taxon>
    </lineage>
</organism>
<protein>
    <submittedName>
        <fullName evidence="1">Unannotated protein</fullName>
    </submittedName>
</protein>
<gene>
    <name evidence="1" type="ORF">UFOPK2683_00660</name>
</gene>
<accession>A0A6J6REN3</accession>
<proteinExistence type="predicted"/>
<sequence length="96" mass="9567">MVVGAVVGAVVVGGGVGVGLGPQAAAIKAKLAIAITPLRRPAPTNTTPVTAAIPATMSNQRARLLDPELLEVEFKLTPWASRAKIVGSASTATTPG</sequence>
<dbReference type="AlphaFoldDB" id="A0A6J6REN3"/>
<reference evidence="1" key="1">
    <citation type="submission" date="2020-05" db="EMBL/GenBank/DDBJ databases">
        <authorList>
            <person name="Chiriac C."/>
            <person name="Salcher M."/>
            <person name="Ghai R."/>
            <person name="Kavagutti S V."/>
        </authorList>
    </citation>
    <scope>NUCLEOTIDE SEQUENCE</scope>
</reference>
<evidence type="ECO:0000313" key="1">
    <source>
        <dbReference type="EMBL" id="CAB4721552.1"/>
    </source>
</evidence>